<comment type="caution">
    <text evidence="2">The sequence shown here is derived from an EMBL/GenBank/DDBJ whole genome shotgun (WGS) entry which is preliminary data.</text>
</comment>
<reference evidence="3" key="1">
    <citation type="submission" date="2018-10" db="EMBL/GenBank/DDBJ databases">
        <title>FDA dAtabase for Regulatory Grade micrObial Sequences (FDA-ARGOS): Supporting development and validation of Infectious Disease Dx tests.</title>
        <authorList>
            <person name="Minogue T."/>
            <person name="Wolcott M."/>
            <person name="Wasieloski L."/>
            <person name="Aguilar W."/>
            <person name="Moore D."/>
            <person name="Jaissle J."/>
            <person name="Tallon L."/>
            <person name="Sadzewicz L."/>
            <person name="Zhao X."/>
            <person name="Vavikolanu K."/>
            <person name="Mehta A."/>
            <person name="Aluvathingal J."/>
            <person name="Nadendla S."/>
            <person name="Yan Y."/>
            <person name="Sichtig H."/>
        </authorList>
    </citation>
    <scope>NUCLEOTIDE SEQUENCE [LARGE SCALE GENOMIC DNA]</scope>
    <source>
        <strain evidence="3">FDAARGOS_588</strain>
    </source>
</reference>
<feature type="compositionally biased region" description="Low complexity" evidence="1">
    <location>
        <begin position="28"/>
        <end position="41"/>
    </location>
</feature>
<evidence type="ECO:0000313" key="3">
    <source>
        <dbReference type="Proteomes" id="UP000269379"/>
    </source>
</evidence>
<name>A0AAX1X0D9_BURML</name>
<proteinExistence type="predicted"/>
<evidence type="ECO:0000256" key="1">
    <source>
        <dbReference type="SAM" id="MobiDB-lite"/>
    </source>
</evidence>
<dbReference type="Proteomes" id="UP000269379">
    <property type="component" value="Chromosome 1"/>
</dbReference>
<dbReference type="EMBL" id="RKJW01000002">
    <property type="protein sequence ID" value="RPA23914.1"/>
    <property type="molecule type" value="Genomic_DNA"/>
</dbReference>
<organism evidence="2 3">
    <name type="scientific">Burkholderia mallei</name>
    <name type="common">Pseudomonas mallei</name>
    <dbReference type="NCBI Taxonomy" id="13373"/>
    <lineage>
        <taxon>Bacteria</taxon>
        <taxon>Pseudomonadati</taxon>
        <taxon>Pseudomonadota</taxon>
        <taxon>Betaproteobacteria</taxon>
        <taxon>Burkholderiales</taxon>
        <taxon>Burkholderiaceae</taxon>
        <taxon>Burkholderia</taxon>
        <taxon>pseudomallei group</taxon>
    </lineage>
</organism>
<evidence type="ECO:0000313" key="2">
    <source>
        <dbReference type="EMBL" id="RPA23914.1"/>
    </source>
</evidence>
<feature type="compositionally biased region" description="Basic residues" evidence="1">
    <location>
        <begin position="1"/>
        <end position="27"/>
    </location>
</feature>
<sequence length="68" mass="7529">MTHGLRRRRRCRRLPPARGRATTKRAARPTMRPSAPDASASGAGGRVRDVRPGARQNKGILRMKAARK</sequence>
<accession>A0AAX1X0D9</accession>
<gene>
    <name evidence="2" type="ORF">EGT70_11870</name>
</gene>
<feature type="region of interest" description="Disordered" evidence="1">
    <location>
        <begin position="1"/>
        <end position="68"/>
    </location>
</feature>
<dbReference type="AlphaFoldDB" id="A0AAX1X0D9"/>
<protein>
    <submittedName>
        <fullName evidence="2">Uncharacterized protein</fullName>
    </submittedName>
</protein>